<evidence type="ECO:0000313" key="5">
    <source>
        <dbReference type="Proteomes" id="UP000664521"/>
    </source>
</evidence>
<name>A0A8H3IKB9_9LECA</name>
<feature type="domain" description="Trichothecene 3-O-acetyltransferase-like N-terminal" evidence="3">
    <location>
        <begin position="32"/>
        <end position="172"/>
    </location>
</feature>
<dbReference type="OrthoDB" id="1862401at2759"/>
<dbReference type="Pfam" id="PF22664">
    <property type="entry name" value="TRI-like_N"/>
    <property type="match status" value="1"/>
</dbReference>
<organism evidence="4 5">
    <name type="scientific">Heterodermia speciosa</name>
    <dbReference type="NCBI Taxonomy" id="116794"/>
    <lineage>
        <taxon>Eukaryota</taxon>
        <taxon>Fungi</taxon>
        <taxon>Dikarya</taxon>
        <taxon>Ascomycota</taxon>
        <taxon>Pezizomycotina</taxon>
        <taxon>Lecanoromycetes</taxon>
        <taxon>OSLEUM clade</taxon>
        <taxon>Lecanoromycetidae</taxon>
        <taxon>Caliciales</taxon>
        <taxon>Physciaceae</taxon>
        <taxon>Heterodermia</taxon>
    </lineage>
</organism>
<evidence type="ECO:0000313" key="4">
    <source>
        <dbReference type="EMBL" id="CAF9916809.1"/>
    </source>
</evidence>
<dbReference type="PANTHER" id="PTHR31642:SF270">
    <property type="entry name" value="O-ACYLTRANSFERASE AUSQ"/>
    <property type="match status" value="1"/>
</dbReference>
<dbReference type="InterPro" id="IPR050317">
    <property type="entry name" value="Plant_Fungal_Acyltransferase"/>
</dbReference>
<dbReference type="InterPro" id="IPR054710">
    <property type="entry name" value="Tri101-like_N"/>
</dbReference>
<dbReference type="Proteomes" id="UP000664521">
    <property type="component" value="Unassembled WGS sequence"/>
</dbReference>
<dbReference type="Gene3D" id="3.30.559.10">
    <property type="entry name" value="Chloramphenicol acetyltransferase-like domain"/>
    <property type="match status" value="2"/>
</dbReference>
<keyword evidence="1" id="KW-0808">Transferase</keyword>
<accession>A0A8H3IKB9</accession>
<dbReference type="GO" id="GO:0016747">
    <property type="term" value="F:acyltransferase activity, transferring groups other than amino-acyl groups"/>
    <property type="evidence" value="ECO:0007669"/>
    <property type="project" value="TreeGrafter"/>
</dbReference>
<reference evidence="4" key="1">
    <citation type="submission" date="2021-03" db="EMBL/GenBank/DDBJ databases">
        <authorList>
            <person name="Tagirdzhanova G."/>
        </authorList>
    </citation>
    <scope>NUCLEOTIDE SEQUENCE</scope>
</reference>
<dbReference type="PANTHER" id="PTHR31642">
    <property type="entry name" value="TRICHOTHECENE 3-O-ACETYLTRANSFERASE"/>
    <property type="match status" value="1"/>
</dbReference>
<proteinExistence type="predicted"/>
<keyword evidence="5" id="KW-1185">Reference proteome</keyword>
<gene>
    <name evidence="4" type="ORF">HETSPECPRED_003015</name>
</gene>
<dbReference type="AlphaFoldDB" id="A0A8H3IKB9"/>
<feature type="region of interest" description="Disordered" evidence="2">
    <location>
        <begin position="319"/>
        <end position="338"/>
    </location>
</feature>
<evidence type="ECO:0000256" key="2">
    <source>
        <dbReference type="SAM" id="MobiDB-lite"/>
    </source>
</evidence>
<comment type="caution">
    <text evidence="4">The sequence shown here is derived from an EMBL/GenBank/DDBJ whole genome shotgun (WGS) entry which is preliminary data.</text>
</comment>
<sequence length="513" mass="57022">MDDSTSPAFQLSPMDCQMPRRHVTKLLFFPSSDLEPASIAESLKKGLELTVQLLPVLSGTVQLSYTGSQSGRLIVAEPYRTVDEMFTVNDLRAHRDYDYDRMREKQFPTHDWSESVKPEFYGFSETQKLDQPVFAAKLNLIKGGSVFAISSHHCFTDGNGVARVMEIWSSYCRGEHPTLAADSISRSRLMGEPGLADIEDFPGLHYLNDSGMEVGRFGHLLGLLRQKIRCWFDVLKVLFMKTWYQLVQEKGSWDAKPVTRILFFSDEKLKELKMLASNGKPQENDGSWISTLDSLSALLWCSFVQARQYRTLVSSIDSSTTSKEAPTRPPSPSENPRDQTVAMGVIINARRLLQPQLPSSFIGNALLLAAIQHPLPKVTMTASTISTIASSLRASINGKTPAYLTRYLSALASVDDIRKIIRSRGPNPQYTLVVSSWRGQAFYNQAWTQVFGTGCERVRAGIGPLPNGLAIILPEIKEAAGAAGGLEVAIGVEGKDVPRLRGNELLNRFCEWR</sequence>
<dbReference type="InterPro" id="IPR023213">
    <property type="entry name" value="CAT-like_dom_sf"/>
</dbReference>
<protein>
    <recommendedName>
        <fullName evidence="3">Trichothecene 3-O-acetyltransferase-like N-terminal domain-containing protein</fullName>
    </recommendedName>
</protein>
<evidence type="ECO:0000259" key="3">
    <source>
        <dbReference type="Pfam" id="PF22664"/>
    </source>
</evidence>
<dbReference type="EMBL" id="CAJPDS010000018">
    <property type="protein sequence ID" value="CAF9916809.1"/>
    <property type="molecule type" value="Genomic_DNA"/>
</dbReference>
<dbReference type="Pfam" id="PF02458">
    <property type="entry name" value="Transferase"/>
    <property type="match status" value="1"/>
</dbReference>
<evidence type="ECO:0000256" key="1">
    <source>
        <dbReference type="ARBA" id="ARBA00022679"/>
    </source>
</evidence>